<proteinExistence type="predicted"/>
<dbReference type="EMBL" id="MZMT01000053">
    <property type="protein sequence ID" value="PIO41843.1"/>
    <property type="molecule type" value="Genomic_DNA"/>
</dbReference>
<dbReference type="OrthoDB" id="6116224at2"/>
<feature type="domain" description="Glycosyltransferase 2-like" evidence="2">
    <location>
        <begin position="19"/>
        <end position="156"/>
    </location>
</feature>
<accession>A0A2N9VQS5</accession>
<organism evidence="3 4">
    <name type="scientific">Phyllobacterium zundukense</name>
    <dbReference type="NCBI Taxonomy" id="1867719"/>
    <lineage>
        <taxon>Bacteria</taxon>
        <taxon>Pseudomonadati</taxon>
        <taxon>Pseudomonadota</taxon>
        <taxon>Alphaproteobacteria</taxon>
        <taxon>Hyphomicrobiales</taxon>
        <taxon>Phyllobacteriaceae</taxon>
        <taxon>Phyllobacterium</taxon>
    </lineage>
</organism>
<dbReference type="Pfam" id="PF00535">
    <property type="entry name" value="Glycos_transf_2"/>
    <property type="match status" value="1"/>
</dbReference>
<dbReference type="SUPFAM" id="SSF53448">
    <property type="entry name" value="Nucleotide-diphospho-sugar transferases"/>
    <property type="match status" value="1"/>
</dbReference>
<dbReference type="RefSeq" id="WP_099999602.1">
    <property type="nucleotide sequence ID" value="NZ_CP017940.1"/>
</dbReference>
<evidence type="ECO:0000313" key="3">
    <source>
        <dbReference type="EMBL" id="PIO41843.1"/>
    </source>
</evidence>
<comment type="caution">
    <text evidence="3">The sequence shown here is derived from an EMBL/GenBank/DDBJ whole genome shotgun (WGS) entry which is preliminary data.</text>
</comment>
<dbReference type="InterPro" id="IPR001173">
    <property type="entry name" value="Glyco_trans_2-like"/>
</dbReference>
<dbReference type="KEGG" id="pht:BLM14_12010"/>
<keyword evidence="4" id="KW-1185">Reference proteome</keyword>
<keyword evidence="1" id="KW-0472">Membrane</keyword>
<evidence type="ECO:0000259" key="2">
    <source>
        <dbReference type="Pfam" id="PF00535"/>
    </source>
</evidence>
<dbReference type="GO" id="GO:0016740">
    <property type="term" value="F:transferase activity"/>
    <property type="evidence" value="ECO:0007669"/>
    <property type="project" value="UniProtKB-KW"/>
</dbReference>
<gene>
    <name evidence="3" type="ORF">B5P45_22450</name>
</gene>
<evidence type="ECO:0000313" key="4">
    <source>
        <dbReference type="Proteomes" id="UP000232163"/>
    </source>
</evidence>
<dbReference type="Proteomes" id="UP000232163">
    <property type="component" value="Unassembled WGS sequence"/>
</dbReference>
<protein>
    <submittedName>
        <fullName evidence="3">Glycosyl transferase family A</fullName>
    </submittedName>
</protein>
<evidence type="ECO:0000256" key="1">
    <source>
        <dbReference type="SAM" id="Phobius"/>
    </source>
</evidence>
<name>A0A2N9VQS5_9HYPH</name>
<dbReference type="InterPro" id="IPR029044">
    <property type="entry name" value="Nucleotide-diphossugar_trans"/>
</dbReference>
<sequence length="326" mass="35802">MTVHAGELEIGLPRISVEVCVCTFRRRELAETLRSLGAMDIASKYSVRIIVADNDLEPTARDLVAVIANELPFDVCYVHAPAANISLARNACLDAANGDYVAFIDDDETASRNWLSSLLDTASTTSAAVVLGPVRALYGADAPTWMRKGNFHSTHPVWVKGEIRTGYTCNVLLACASPSVNARRFDLLLGRSGGEDTKFFTDVYRAGGQIAFAEQAYVSEIVPDKRATLLWLCRRRFRFGQTHGHLLGKNASFLDLCWHTFLAFAKAVYCFCTAIIFGLSALHRNRSFLRGVMHVGVVCGLMGMREIQQYGQDILVATGGDNRRAS</sequence>
<feature type="transmembrane region" description="Helical" evidence="1">
    <location>
        <begin position="258"/>
        <end position="282"/>
    </location>
</feature>
<dbReference type="PANTHER" id="PTHR43685">
    <property type="entry name" value="GLYCOSYLTRANSFERASE"/>
    <property type="match status" value="1"/>
</dbReference>
<keyword evidence="3" id="KW-0808">Transferase</keyword>
<keyword evidence="1" id="KW-1133">Transmembrane helix</keyword>
<keyword evidence="1" id="KW-0812">Transmembrane</keyword>
<dbReference type="AlphaFoldDB" id="A0A2N9VQS5"/>
<reference evidence="3 4" key="1">
    <citation type="journal article" date="2017" name="Int J Environ Stud">
        <title>Does the Miocene-Pliocene relict legume Oxytropis triphylla form nitrogen-fixing nodules with a combination of bacterial strains?</title>
        <authorList>
            <person name="Safronova V."/>
            <person name="Belimov A."/>
            <person name="Sazanova A."/>
            <person name="Kuznetsova I."/>
            <person name="Popova J."/>
            <person name="Andronov E."/>
            <person name="Verkhozina A."/>
            <person name="Tikhonovich I."/>
        </authorList>
    </citation>
    <scope>NUCLEOTIDE SEQUENCE [LARGE SCALE GENOMIC DNA]</scope>
    <source>
        <strain evidence="3 4">Tri-38</strain>
    </source>
</reference>
<dbReference type="InterPro" id="IPR050834">
    <property type="entry name" value="Glycosyltransf_2"/>
</dbReference>
<dbReference type="CDD" id="cd00761">
    <property type="entry name" value="Glyco_tranf_GTA_type"/>
    <property type="match status" value="1"/>
</dbReference>
<dbReference type="Gene3D" id="3.90.550.10">
    <property type="entry name" value="Spore Coat Polysaccharide Biosynthesis Protein SpsA, Chain A"/>
    <property type="match status" value="1"/>
</dbReference>
<dbReference type="PANTHER" id="PTHR43685:SF2">
    <property type="entry name" value="GLYCOSYLTRANSFERASE 2-LIKE DOMAIN-CONTAINING PROTEIN"/>
    <property type="match status" value="1"/>
</dbReference>